<dbReference type="CDD" id="cd00586">
    <property type="entry name" value="4HBT"/>
    <property type="match status" value="1"/>
</dbReference>
<evidence type="ECO:0000259" key="3">
    <source>
        <dbReference type="Pfam" id="PF03061"/>
    </source>
</evidence>
<dbReference type="Gene3D" id="3.10.129.10">
    <property type="entry name" value="Hotdog Thioesterase"/>
    <property type="match status" value="1"/>
</dbReference>
<dbReference type="AlphaFoldDB" id="A0A6J4S7A2"/>
<gene>
    <name evidence="4" type="ORF">AVDCRST_MAG45-735</name>
</gene>
<evidence type="ECO:0000313" key="4">
    <source>
        <dbReference type="EMBL" id="CAA9490779.1"/>
    </source>
</evidence>
<dbReference type="SUPFAM" id="SSF54637">
    <property type="entry name" value="Thioesterase/thiol ester dehydrase-isomerase"/>
    <property type="match status" value="1"/>
</dbReference>
<dbReference type="EMBL" id="CADCVU010000065">
    <property type="protein sequence ID" value="CAA9490779.1"/>
    <property type="molecule type" value="Genomic_DNA"/>
</dbReference>
<proteinExistence type="inferred from homology"/>
<protein>
    <submittedName>
        <fullName evidence="4">4-hydroxybenzoyl-CoA thioesterase family active site</fullName>
    </submittedName>
</protein>
<keyword evidence="2" id="KW-0378">Hydrolase</keyword>
<dbReference type="InterPro" id="IPR006684">
    <property type="entry name" value="YbgC/YbaW"/>
</dbReference>
<dbReference type="GO" id="GO:0047617">
    <property type="term" value="F:fatty acyl-CoA hydrolase activity"/>
    <property type="evidence" value="ECO:0007669"/>
    <property type="project" value="TreeGrafter"/>
</dbReference>
<sequence>MTEAFTHRLRVRYSECDPQGVVFNANYVTYFDIALTELWREAIGPYADMMAAGADMVVAETRVRYLAPARFDDVLDISIVPTRLGNTAMTTGMEVRLGETLVVEGEMRHVFVDTRSGLKRPIPDDVRRGLEPYAVDLAGEASAPAP</sequence>
<name>A0A6J4S7A2_9ACTN</name>
<evidence type="ECO:0000256" key="2">
    <source>
        <dbReference type="ARBA" id="ARBA00022801"/>
    </source>
</evidence>
<dbReference type="InterPro" id="IPR006683">
    <property type="entry name" value="Thioestr_dom"/>
</dbReference>
<dbReference type="InterPro" id="IPR050563">
    <property type="entry name" value="4-hydroxybenzoyl-CoA_TE"/>
</dbReference>
<dbReference type="Pfam" id="PF03061">
    <property type="entry name" value="4HBT"/>
    <property type="match status" value="1"/>
</dbReference>
<organism evidence="4">
    <name type="scientific">uncultured Solirubrobacterales bacterium</name>
    <dbReference type="NCBI Taxonomy" id="768556"/>
    <lineage>
        <taxon>Bacteria</taxon>
        <taxon>Bacillati</taxon>
        <taxon>Actinomycetota</taxon>
        <taxon>Thermoleophilia</taxon>
        <taxon>Solirubrobacterales</taxon>
        <taxon>environmental samples</taxon>
    </lineage>
</organism>
<dbReference type="PANTHER" id="PTHR31793">
    <property type="entry name" value="4-HYDROXYBENZOYL-COA THIOESTERASE FAMILY MEMBER"/>
    <property type="match status" value="1"/>
</dbReference>
<evidence type="ECO:0000256" key="1">
    <source>
        <dbReference type="ARBA" id="ARBA00005953"/>
    </source>
</evidence>
<comment type="similarity">
    <text evidence="1">Belongs to the 4-hydroxybenzoyl-CoA thioesterase family.</text>
</comment>
<accession>A0A6J4S7A2</accession>
<dbReference type="InterPro" id="IPR029069">
    <property type="entry name" value="HotDog_dom_sf"/>
</dbReference>
<dbReference type="NCBIfam" id="TIGR00051">
    <property type="entry name" value="YbgC/FadM family acyl-CoA thioesterase"/>
    <property type="match status" value="1"/>
</dbReference>
<feature type="domain" description="Thioesterase" evidence="3">
    <location>
        <begin position="19"/>
        <end position="102"/>
    </location>
</feature>
<reference evidence="4" key="1">
    <citation type="submission" date="2020-02" db="EMBL/GenBank/DDBJ databases">
        <authorList>
            <person name="Meier V. D."/>
        </authorList>
    </citation>
    <scope>NUCLEOTIDE SEQUENCE</scope>
    <source>
        <strain evidence="4">AVDCRST_MAG45</strain>
    </source>
</reference>
<dbReference type="PIRSF" id="PIRSF003230">
    <property type="entry name" value="YbgC"/>
    <property type="match status" value="1"/>
</dbReference>
<dbReference type="PANTHER" id="PTHR31793:SF27">
    <property type="entry name" value="NOVEL THIOESTERASE SUPERFAMILY DOMAIN AND SAPOSIN A-TYPE DOMAIN CONTAINING PROTEIN (0610012H03RIK)"/>
    <property type="match status" value="1"/>
</dbReference>